<sequence length="95" mass="10228">MSSGSLLYKCRQCGVVEKNVHVPDVMIALVNITMGEPLPKEWGGSVGLIGMHSCSDGRIGVTDLIGATESGRKADERYRKEGHCETKTHDSLLLG</sequence>
<evidence type="ECO:0000313" key="3">
    <source>
        <dbReference type="EMBL" id="CAH8248430.1"/>
    </source>
</evidence>
<evidence type="ECO:0000313" key="5">
    <source>
        <dbReference type="EMBL" id="CAH8249872.1"/>
    </source>
</evidence>
<accession>A0ABN8UB86</accession>
<reference evidence="3" key="1">
    <citation type="submission" date="2022-06" db="EMBL/GenBank/DDBJ databases">
        <authorList>
            <person name="Dietemann V."/>
            <person name="Ory F."/>
            <person name="Dainat B."/>
            <person name="Oberhansli S."/>
        </authorList>
    </citation>
    <scope>NUCLEOTIDE SEQUENCE</scope>
    <source>
        <strain evidence="3">Ena-SAMPLE-TAB-26-04-2022-14:26:32:270-5432</strain>
    </source>
</reference>
<evidence type="ECO:0000313" key="2">
    <source>
        <dbReference type="EMBL" id="CAH8246328.1"/>
    </source>
</evidence>
<dbReference type="EMBL" id="CALYLO010000004">
    <property type="protein sequence ID" value="CAH8246328.1"/>
    <property type="molecule type" value="Genomic_DNA"/>
</dbReference>
<organism evidence="3 6">
    <name type="scientific">Paenibacillus melissococcoides</name>
    <dbReference type="NCBI Taxonomy" id="2912268"/>
    <lineage>
        <taxon>Bacteria</taxon>
        <taxon>Bacillati</taxon>
        <taxon>Bacillota</taxon>
        <taxon>Bacilli</taxon>
        <taxon>Bacillales</taxon>
        <taxon>Paenibacillaceae</taxon>
        <taxon>Paenibacillus</taxon>
    </lineage>
</organism>
<keyword evidence="6" id="KW-1185">Reference proteome</keyword>
<comment type="caution">
    <text evidence="3">The sequence shown here is derived from an EMBL/GenBank/DDBJ whole genome shotgun (WGS) entry which is preliminary data.</text>
</comment>
<dbReference type="EMBL" id="CALYLO010000009">
    <property type="protein sequence ID" value="CAH8248430.1"/>
    <property type="molecule type" value="Genomic_DNA"/>
</dbReference>
<evidence type="ECO:0000256" key="1">
    <source>
        <dbReference type="SAM" id="MobiDB-lite"/>
    </source>
</evidence>
<proteinExistence type="predicted"/>
<name>A0ABN8UB86_9BACL</name>
<evidence type="ECO:0000313" key="6">
    <source>
        <dbReference type="Proteomes" id="UP001154322"/>
    </source>
</evidence>
<dbReference type="EMBL" id="CALYLO010000020">
    <property type="protein sequence ID" value="CAH8249872.1"/>
    <property type="molecule type" value="Genomic_DNA"/>
</dbReference>
<dbReference type="EMBL" id="CALYLO010000016">
    <property type="protein sequence ID" value="CAH8249462.1"/>
    <property type="molecule type" value="Genomic_DNA"/>
</dbReference>
<protein>
    <submittedName>
        <fullName evidence="3">Uncharacterized protein</fullName>
    </submittedName>
</protein>
<evidence type="ECO:0000313" key="4">
    <source>
        <dbReference type="EMBL" id="CAH8249462.1"/>
    </source>
</evidence>
<dbReference type="Proteomes" id="UP001154322">
    <property type="component" value="Unassembled WGS sequence"/>
</dbReference>
<feature type="region of interest" description="Disordered" evidence="1">
    <location>
        <begin position="71"/>
        <end position="95"/>
    </location>
</feature>
<gene>
    <name evidence="2" type="ORF">WJ0W_003563</name>
    <name evidence="3" type="ORF">WJ0W_005693</name>
    <name evidence="4" type="ORF">WJ0W_006647</name>
    <name evidence="5" type="ORF">WJ0W_007056</name>
</gene>